<organism evidence="7 8">
    <name type="scientific">Streptomonospora litoralis</name>
    <dbReference type="NCBI Taxonomy" id="2498135"/>
    <lineage>
        <taxon>Bacteria</taxon>
        <taxon>Bacillati</taxon>
        <taxon>Actinomycetota</taxon>
        <taxon>Actinomycetes</taxon>
        <taxon>Streptosporangiales</taxon>
        <taxon>Nocardiopsidaceae</taxon>
        <taxon>Streptomonospora</taxon>
    </lineage>
</organism>
<sequence length="220" mass="24125">MSDRKRTSASGGSSPARRRRGAELEGAIYAAALDETAEVGLARVTMEGIARRAGTAKTSLYRRWTSPEDIVLGALYREYPVERPSPGADDLRGDLVAALTLMRDGLMQRRFGMALRSVVDEAERRPELHKRLYEEVFDARGGRFTRTVLQHYADHGHIDPARLTPVVVDIGEALLLKYGIDAHAKPDDAYIEAVVDEAILPAVGCTVDGAGDRRVRNRGA</sequence>
<feature type="DNA-binding region" description="H-T-H motif" evidence="4">
    <location>
        <begin position="45"/>
        <end position="64"/>
    </location>
</feature>
<dbReference type="Pfam" id="PF00440">
    <property type="entry name" value="TetR_N"/>
    <property type="match status" value="1"/>
</dbReference>
<dbReference type="InterPro" id="IPR036271">
    <property type="entry name" value="Tet_transcr_reg_TetR-rel_C_sf"/>
</dbReference>
<evidence type="ECO:0000256" key="5">
    <source>
        <dbReference type="SAM" id="MobiDB-lite"/>
    </source>
</evidence>
<dbReference type="EMBL" id="CP036455">
    <property type="protein sequence ID" value="QBI56305.1"/>
    <property type="molecule type" value="Genomic_DNA"/>
</dbReference>
<dbReference type="InterPro" id="IPR011075">
    <property type="entry name" value="TetR_C"/>
</dbReference>
<dbReference type="SUPFAM" id="SSF46689">
    <property type="entry name" value="Homeodomain-like"/>
    <property type="match status" value="1"/>
</dbReference>
<dbReference type="InterPro" id="IPR009057">
    <property type="entry name" value="Homeodomain-like_sf"/>
</dbReference>
<dbReference type="KEGG" id="strr:EKD16_22760"/>
<evidence type="ECO:0000256" key="4">
    <source>
        <dbReference type="PROSITE-ProRule" id="PRU00335"/>
    </source>
</evidence>
<keyword evidence="2 4" id="KW-0238">DNA-binding</keyword>
<evidence type="ECO:0000256" key="1">
    <source>
        <dbReference type="ARBA" id="ARBA00023015"/>
    </source>
</evidence>
<gene>
    <name evidence="7" type="ORF">EKD16_22760</name>
</gene>
<dbReference type="GO" id="GO:0000976">
    <property type="term" value="F:transcription cis-regulatory region binding"/>
    <property type="evidence" value="ECO:0007669"/>
    <property type="project" value="TreeGrafter"/>
</dbReference>
<dbReference type="AlphaFoldDB" id="A0A4P6Q6F6"/>
<keyword evidence="8" id="KW-1185">Reference proteome</keyword>
<dbReference type="Gene3D" id="1.10.357.10">
    <property type="entry name" value="Tetracycline Repressor, domain 2"/>
    <property type="match status" value="1"/>
</dbReference>
<dbReference type="SUPFAM" id="SSF48498">
    <property type="entry name" value="Tetracyclin repressor-like, C-terminal domain"/>
    <property type="match status" value="1"/>
</dbReference>
<dbReference type="Gene3D" id="1.10.10.60">
    <property type="entry name" value="Homeodomain-like"/>
    <property type="match status" value="1"/>
</dbReference>
<dbReference type="Proteomes" id="UP000292235">
    <property type="component" value="Chromosome"/>
</dbReference>
<dbReference type="InterPro" id="IPR050109">
    <property type="entry name" value="HTH-type_TetR-like_transc_reg"/>
</dbReference>
<feature type="domain" description="HTH tetR-type" evidence="6">
    <location>
        <begin position="22"/>
        <end position="82"/>
    </location>
</feature>
<protein>
    <submittedName>
        <fullName evidence="7">Transcriptional regulator, TetR family</fullName>
    </submittedName>
</protein>
<dbReference type="PROSITE" id="PS50977">
    <property type="entry name" value="HTH_TETR_2"/>
    <property type="match status" value="1"/>
</dbReference>
<evidence type="ECO:0000256" key="2">
    <source>
        <dbReference type="ARBA" id="ARBA00023125"/>
    </source>
</evidence>
<dbReference type="PANTHER" id="PTHR30055:SF148">
    <property type="entry name" value="TETR-FAMILY TRANSCRIPTIONAL REGULATOR"/>
    <property type="match status" value="1"/>
</dbReference>
<dbReference type="GO" id="GO:0003700">
    <property type="term" value="F:DNA-binding transcription factor activity"/>
    <property type="evidence" value="ECO:0007669"/>
    <property type="project" value="TreeGrafter"/>
</dbReference>
<feature type="region of interest" description="Disordered" evidence="5">
    <location>
        <begin position="1"/>
        <end position="20"/>
    </location>
</feature>
<dbReference type="PANTHER" id="PTHR30055">
    <property type="entry name" value="HTH-TYPE TRANSCRIPTIONAL REGULATOR RUTR"/>
    <property type="match status" value="1"/>
</dbReference>
<keyword evidence="1" id="KW-0805">Transcription regulation</keyword>
<evidence type="ECO:0000256" key="3">
    <source>
        <dbReference type="ARBA" id="ARBA00023163"/>
    </source>
</evidence>
<evidence type="ECO:0000313" key="7">
    <source>
        <dbReference type="EMBL" id="QBI56305.1"/>
    </source>
</evidence>
<reference evidence="7 8" key="1">
    <citation type="submission" date="2019-02" db="EMBL/GenBank/DDBJ databases">
        <authorList>
            <person name="Khodamoradi S."/>
            <person name="Hahnke R.L."/>
            <person name="Kaempfer P."/>
            <person name="Schumann P."/>
            <person name="Rohde M."/>
            <person name="Steinert M."/>
            <person name="Luzhetskyy A."/>
            <person name="Wink J."/>
            <person name="Ruckert C."/>
        </authorList>
    </citation>
    <scope>NUCLEOTIDE SEQUENCE [LARGE SCALE GENOMIC DNA]</scope>
    <source>
        <strain evidence="7 8">M2</strain>
    </source>
</reference>
<evidence type="ECO:0000313" key="8">
    <source>
        <dbReference type="Proteomes" id="UP000292235"/>
    </source>
</evidence>
<name>A0A4P6Q6F6_9ACTN</name>
<dbReference type="OrthoDB" id="9796019at2"/>
<dbReference type="InterPro" id="IPR001647">
    <property type="entry name" value="HTH_TetR"/>
</dbReference>
<dbReference type="Pfam" id="PF16859">
    <property type="entry name" value="TetR_C_11"/>
    <property type="match status" value="1"/>
</dbReference>
<proteinExistence type="predicted"/>
<keyword evidence="3" id="KW-0804">Transcription</keyword>
<dbReference type="RefSeq" id="WP_131101099.1">
    <property type="nucleotide sequence ID" value="NZ_CP036455.1"/>
</dbReference>
<accession>A0A4P6Q6F6</accession>
<evidence type="ECO:0000259" key="6">
    <source>
        <dbReference type="PROSITE" id="PS50977"/>
    </source>
</evidence>